<feature type="compositionally biased region" description="Basic and acidic residues" evidence="1">
    <location>
        <begin position="108"/>
        <end position="118"/>
    </location>
</feature>
<name>A0A4Q9MQP3_9APHY</name>
<dbReference type="PANTHER" id="PTHR36091:SF2">
    <property type="entry name" value="AMINOGLYCOSIDE PHOSPHOTRANSFERASE DOMAIN-CONTAINING PROTEIN"/>
    <property type="match status" value="1"/>
</dbReference>
<organism evidence="2">
    <name type="scientific">Dichomitus squalens</name>
    <dbReference type="NCBI Taxonomy" id="114155"/>
    <lineage>
        <taxon>Eukaryota</taxon>
        <taxon>Fungi</taxon>
        <taxon>Dikarya</taxon>
        <taxon>Basidiomycota</taxon>
        <taxon>Agaricomycotina</taxon>
        <taxon>Agaricomycetes</taxon>
        <taxon>Polyporales</taxon>
        <taxon>Polyporaceae</taxon>
        <taxon>Dichomitus</taxon>
    </lineage>
</organism>
<proteinExistence type="predicted"/>
<dbReference type="GO" id="GO:0005739">
    <property type="term" value="C:mitochondrion"/>
    <property type="evidence" value="ECO:0007669"/>
    <property type="project" value="TreeGrafter"/>
</dbReference>
<dbReference type="OrthoDB" id="2757481at2759"/>
<dbReference type="Proteomes" id="UP000292957">
    <property type="component" value="Unassembled WGS sequence"/>
</dbReference>
<gene>
    <name evidence="2" type="ORF">BD311DRAFT_864739</name>
</gene>
<feature type="region of interest" description="Disordered" evidence="1">
    <location>
        <begin position="93"/>
        <end position="118"/>
    </location>
</feature>
<evidence type="ECO:0008006" key="3">
    <source>
        <dbReference type="Google" id="ProtNLM"/>
    </source>
</evidence>
<protein>
    <recommendedName>
        <fullName evidence="3">Aminoglycoside phosphotransferase domain-containing protein</fullName>
    </recommendedName>
</protein>
<evidence type="ECO:0000256" key="1">
    <source>
        <dbReference type="SAM" id="MobiDB-lite"/>
    </source>
</evidence>
<accession>A0A4Q9MQP3</accession>
<dbReference type="PANTHER" id="PTHR36091">
    <property type="entry name" value="ALTERED INHERITANCE OF MITOCHONDRIA PROTEIN 9, MITOCHONDRIAL"/>
    <property type="match status" value="1"/>
</dbReference>
<evidence type="ECO:0000313" key="2">
    <source>
        <dbReference type="EMBL" id="TBU29358.1"/>
    </source>
</evidence>
<dbReference type="EMBL" id="ML143413">
    <property type="protein sequence ID" value="TBU29358.1"/>
    <property type="molecule type" value="Genomic_DNA"/>
</dbReference>
<dbReference type="AlphaFoldDB" id="A0A4Q9MQP3"/>
<reference evidence="2" key="1">
    <citation type="submission" date="2019-01" db="EMBL/GenBank/DDBJ databases">
        <title>Draft genome sequences of three monokaryotic isolates of the white-rot basidiomycete fungus Dichomitus squalens.</title>
        <authorList>
            <consortium name="DOE Joint Genome Institute"/>
            <person name="Lopez S.C."/>
            <person name="Andreopoulos B."/>
            <person name="Pangilinan J."/>
            <person name="Lipzen A."/>
            <person name="Riley R."/>
            <person name="Ahrendt S."/>
            <person name="Ng V."/>
            <person name="Barry K."/>
            <person name="Daum C."/>
            <person name="Grigoriev I.V."/>
            <person name="Hilden K.S."/>
            <person name="Makela M.R."/>
            <person name="de Vries R.P."/>
        </authorList>
    </citation>
    <scope>NUCLEOTIDE SEQUENCE [LARGE SCALE GENOMIC DNA]</scope>
    <source>
        <strain evidence="2">OM18370.1</strain>
    </source>
</reference>
<sequence>MEAYGYQEQPPLDHIENLNRYLLIAPSLTLQDPALCRFCIRHPELQPSNIIVSRSSDSTWRVVGLLDWQHAPILPVFLLAGLPERFENFDDPISQSMARPSLPEDSDDLHGSEQSRAKEVHRRRLVHYHYIKNTEEYKEHHHTALLDPMGNLRRRLFCHASDPWEGETLALKDDLIGAMEIWETLTGGGAPCPVVFDAEDVHETMQLDEARRGANETLEACRNIIRFGTEGGGYDTQQAAEGGCVGVGQVGGGTR</sequence>
<dbReference type="InterPro" id="IPR051035">
    <property type="entry name" value="Mito_inheritance_9"/>
</dbReference>